<proteinExistence type="inferred from homology"/>
<evidence type="ECO:0000256" key="2">
    <source>
        <dbReference type="ARBA" id="ARBA00004286"/>
    </source>
</evidence>
<organism evidence="11 12">
    <name type="scientific">Coptotermes formosanus</name>
    <name type="common">Formosan subterranean termite</name>
    <dbReference type="NCBI Taxonomy" id="36987"/>
    <lineage>
        <taxon>Eukaryota</taxon>
        <taxon>Metazoa</taxon>
        <taxon>Ecdysozoa</taxon>
        <taxon>Arthropoda</taxon>
        <taxon>Hexapoda</taxon>
        <taxon>Insecta</taxon>
        <taxon>Pterygota</taxon>
        <taxon>Neoptera</taxon>
        <taxon>Polyneoptera</taxon>
        <taxon>Dictyoptera</taxon>
        <taxon>Blattodea</taxon>
        <taxon>Blattoidea</taxon>
        <taxon>Termitoidae</taxon>
        <taxon>Rhinotermitidae</taxon>
        <taxon>Coptotermes</taxon>
    </lineage>
</organism>
<evidence type="ECO:0000256" key="3">
    <source>
        <dbReference type="ARBA" id="ARBA00010691"/>
    </source>
</evidence>
<evidence type="ECO:0000256" key="6">
    <source>
        <dbReference type="ARBA" id="ARBA00023125"/>
    </source>
</evidence>
<evidence type="ECO:0000256" key="7">
    <source>
        <dbReference type="ARBA" id="ARBA00023242"/>
    </source>
</evidence>
<evidence type="ECO:0000256" key="4">
    <source>
        <dbReference type="ARBA" id="ARBA00022454"/>
    </source>
</evidence>
<dbReference type="GO" id="GO:0005634">
    <property type="term" value="C:nucleus"/>
    <property type="evidence" value="ECO:0007669"/>
    <property type="project" value="UniProtKB-SubCell"/>
</dbReference>
<evidence type="ECO:0000256" key="8">
    <source>
        <dbReference type="ARBA" id="ARBA00023269"/>
    </source>
</evidence>
<gene>
    <name evidence="11" type="ORF">Cfor_01857</name>
</gene>
<evidence type="ECO:0000259" key="10">
    <source>
        <dbReference type="Pfam" id="PF00125"/>
    </source>
</evidence>
<comment type="caution">
    <text evidence="11">The sequence shown here is derived from an EMBL/GenBank/DDBJ whole genome shotgun (WGS) entry which is preliminary data.</text>
</comment>
<dbReference type="PROSITE" id="PS00046">
    <property type="entry name" value="HISTONE_H2A"/>
    <property type="match status" value="1"/>
</dbReference>
<name>A0A6L2PAA0_COPFO</name>
<dbReference type="EMBL" id="BLKM01000130">
    <property type="protein sequence ID" value="GFG29314.1"/>
    <property type="molecule type" value="Genomic_DNA"/>
</dbReference>
<sequence>MGYKKEAGLKRCGVCEAGQCVCCAIRVVGGPIEEAEGDTVAQCNGCKRLGTMAGGKAGKDSGKAKAKAVSRSARAGLQFPVGRIHRHLKNRTTSHGRVGATAAVYSAAILEYLTAEVLELAGNASKDLKVKRITPRHLQLAIRGDEELDSLIKATIAGGGMLRVVVPLIWRCMF</sequence>
<dbReference type="FunFam" id="1.10.20.10:FF:000005">
    <property type="entry name" value="Histone H2A"/>
    <property type="match status" value="1"/>
</dbReference>
<dbReference type="SUPFAM" id="SSF47113">
    <property type="entry name" value="Histone-fold"/>
    <property type="match status" value="1"/>
</dbReference>
<evidence type="ECO:0000256" key="5">
    <source>
        <dbReference type="ARBA" id="ARBA00022499"/>
    </source>
</evidence>
<dbReference type="Gene3D" id="1.10.20.10">
    <property type="entry name" value="Histone, subunit A"/>
    <property type="match status" value="1"/>
</dbReference>
<dbReference type="CDD" id="cd00074">
    <property type="entry name" value="HFD_H2A"/>
    <property type="match status" value="1"/>
</dbReference>
<keyword evidence="6 9" id="KW-0238">DNA-binding</keyword>
<comment type="similarity">
    <text evidence="3 9">Belongs to the histone H2A family.</text>
</comment>
<dbReference type="OrthoDB" id="9421954at2759"/>
<feature type="domain" description="Core Histone H2A/H2B/H3" evidence="10">
    <location>
        <begin position="61"/>
        <end position="144"/>
    </location>
</feature>
<dbReference type="AlphaFoldDB" id="A0A6L2PAA0"/>
<dbReference type="Pfam" id="PF00125">
    <property type="entry name" value="Histone"/>
    <property type="match status" value="1"/>
</dbReference>
<dbReference type="GO" id="GO:0030527">
    <property type="term" value="F:structural constituent of chromatin"/>
    <property type="evidence" value="ECO:0007669"/>
    <property type="project" value="InterPro"/>
</dbReference>
<dbReference type="PANTHER" id="PTHR23430">
    <property type="entry name" value="HISTONE H2A"/>
    <property type="match status" value="1"/>
</dbReference>
<dbReference type="GO" id="GO:0003677">
    <property type="term" value="F:DNA binding"/>
    <property type="evidence" value="ECO:0007669"/>
    <property type="project" value="UniProtKB-KW"/>
</dbReference>
<dbReference type="GO" id="GO:0000786">
    <property type="term" value="C:nucleosome"/>
    <property type="evidence" value="ECO:0007669"/>
    <property type="project" value="UniProtKB-KW"/>
</dbReference>
<comment type="subunit">
    <text evidence="9">The nucleosome is a histone octamer containing two molecules each of H2A, H2B, H3 and H4 assembled in one H3-H4 heterotetramer and two H2A-H2B heterodimers. The octamer wraps approximately 147 bp of DNA.</text>
</comment>
<dbReference type="InterPro" id="IPR032458">
    <property type="entry name" value="Histone_H2A_CS"/>
</dbReference>
<evidence type="ECO:0000313" key="11">
    <source>
        <dbReference type="EMBL" id="GFG29314.1"/>
    </source>
</evidence>
<keyword evidence="4 9" id="KW-0158">Chromosome</keyword>
<dbReference type="FunCoup" id="A0A6L2PAA0">
    <property type="interactions" value="1582"/>
</dbReference>
<dbReference type="InterPro" id="IPR002119">
    <property type="entry name" value="Histone_H2A"/>
</dbReference>
<evidence type="ECO:0000256" key="1">
    <source>
        <dbReference type="ARBA" id="ARBA00004123"/>
    </source>
</evidence>
<comment type="subcellular location">
    <subcellularLocation>
        <location evidence="2">Chromosome</location>
    </subcellularLocation>
    <subcellularLocation>
        <location evidence="1 9">Nucleus</location>
    </subcellularLocation>
</comment>
<keyword evidence="8 9" id="KW-0544">Nucleosome core</keyword>
<keyword evidence="7 9" id="KW-0539">Nucleus</keyword>
<dbReference type="Proteomes" id="UP000502823">
    <property type="component" value="Unassembled WGS sequence"/>
</dbReference>
<evidence type="ECO:0000256" key="9">
    <source>
        <dbReference type="RuleBase" id="RU003767"/>
    </source>
</evidence>
<keyword evidence="5" id="KW-1017">Isopeptide bond</keyword>
<dbReference type="PRINTS" id="PR00620">
    <property type="entry name" value="HISTONEH2A"/>
</dbReference>
<dbReference type="InParanoid" id="A0A6L2PAA0"/>
<dbReference type="GO" id="GO:0046982">
    <property type="term" value="F:protein heterodimerization activity"/>
    <property type="evidence" value="ECO:0007669"/>
    <property type="project" value="InterPro"/>
</dbReference>
<dbReference type="InterPro" id="IPR009072">
    <property type="entry name" value="Histone-fold"/>
</dbReference>
<evidence type="ECO:0000313" key="12">
    <source>
        <dbReference type="Proteomes" id="UP000502823"/>
    </source>
</evidence>
<dbReference type="SMART" id="SM00414">
    <property type="entry name" value="H2A"/>
    <property type="match status" value="1"/>
</dbReference>
<protein>
    <recommendedName>
        <fullName evidence="9">Histone H2A</fullName>
    </recommendedName>
</protein>
<reference evidence="12" key="1">
    <citation type="submission" date="2020-01" db="EMBL/GenBank/DDBJ databases">
        <title>Draft genome sequence of the Termite Coptotermes fromosanus.</title>
        <authorList>
            <person name="Itakura S."/>
            <person name="Yosikawa Y."/>
            <person name="Umezawa K."/>
        </authorList>
    </citation>
    <scope>NUCLEOTIDE SEQUENCE [LARGE SCALE GENOMIC DNA]</scope>
</reference>
<dbReference type="InterPro" id="IPR007125">
    <property type="entry name" value="H2A/H2B/H3"/>
</dbReference>
<accession>A0A6L2PAA0</accession>
<keyword evidence="12" id="KW-1185">Reference proteome</keyword>